<evidence type="ECO:0000313" key="2">
    <source>
        <dbReference type="Proteomes" id="UP000017944"/>
    </source>
</evidence>
<accession>A0A090NCM3</accession>
<sequence>MSFSSDTFAIYPILSFEMLCADLRPPFNISKNNIAAI</sequence>
<name>A0A090NCM3_SHIDY</name>
<gene>
    <name evidence="1" type="ORF">WRSd3_03838</name>
</gene>
<dbReference type="AlphaFoldDB" id="A0A090NCM3"/>
<comment type="caution">
    <text evidence="1">The sequence shown here is derived from an EMBL/GenBank/DDBJ whole genome shotgun (WGS) entry which is preliminary data.</text>
</comment>
<protein>
    <submittedName>
        <fullName evidence="1">Uncharacterized protein</fullName>
    </submittedName>
</protein>
<reference evidence="1 2" key="1">
    <citation type="submission" date="2013-10" db="EMBL/GenBank/DDBJ databases">
        <title>Draft genomes and the virulence plasmids of Sd1617 vaccine constructs: WRSd3 and WRSd5.</title>
        <authorList>
            <person name="Aksomboon Vongsawan A."/>
            <person name="Venkatesan M.M."/>
            <person name="Vaisvil B."/>
            <person name="Emel G."/>
            <person name="Kepatral V."/>
            <person name="Sethabutr O."/>
            <person name="Serichantalergs O."/>
            <person name="Mason C."/>
        </authorList>
    </citation>
    <scope>NUCLEOTIDE SEQUENCE [LARGE SCALE GENOMIC DNA]</scope>
    <source>
        <strain evidence="1 2">WRSd3</strain>
    </source>
</reference>
<proteinExistence type="predicted"/>
<dbReference type="EMBL" id="AXUT01000403">
    <property type="protein sequence ID" value="ESU77254.1"/>
    <property type="molecule type" value="Genomic_DNA"/>
</dbReference>
<dbReference type="PATRIC" id="fig|1401327.3.peg.3557"/>
<dbReference type="Proteomes" id="UP000017944">
    <property type="component" value="Unassembled WGS sequence"/>
</dbReference>
<evidence type="ECO:0000313" key="1">
    <source>
        <dbReference type="EMBL" id="ESU77254.1"/>
    </source>
</evidence>
<organism evidence="1 2">
    <name type="scientific">Shigella dysenteriae WRSd3</name>
    <dbReference type="NCBI Taxonomy" id="1401327"/>
    <lineage>
        <taxon>Bacteria</taxon>
        <taxon>Pseudomonadati</taxon>
        <taxon>Pseudomonadota</taxon>
        <taxon>Gammaproteobacteria</taxon>
        <taxon>Enterobacterales</taxon>
        <taxon>Enterobacteriaceae</taxon>
        <taxon>Shigella</taxon>
    </lineage>
</organism>